<evidence type="ECO:0000256" key="1">
    <source>
        <dbReference type="SAM" id="MobiDB-lite"/>
    </source>
</evidence>
<organism evidence="2 3">
    <name type="scientific">Piloderma croceum (strain F 1598)</name>
    <dbReference type="NCBI Taxonomy" id="765440"/>
    <lineage>
        <taxon>Eukaryota</taxon>
        <taxon>Fungi</taxon>
        <taxon>Dikarya</taxon>
        <taxon>Basidiomycota</taxon>
        <taxon>Agaricomycotina</taxon>
        <taxon>Agaricomycetes</taxon>
        <taxon>Agaricomycetidae</taxon>
        <taxon>Atheliales</taxon>
        <taxon>Atheliaceae</taxon>
        <taxon>Piloderma</taxon>
    </lineage>
</organism>
<dbReference type="Proteomes" id="UP000054166">
    <property type="component" value="Unassembled WGS sequence"/>
</dbReference>
<sequence length="417" mass="45719">MVSKRPASTGHSDTEFVAVSTRQRRSSDAADFGSASGDNKRHQTSSPPQKHTPLCIVCKQRPQYSKAGTKYLTCGLTCGDKLESSTQPMCVVCGVRPRYSNGFKQYRTCGNECAAKDSDPSGSRMCDYCHQRPKFHDGRTIYPQCGKTCRDNARKDKAKQERARQDKIRHERASRATVDTSKPSAPSKTNSACLLCWVDQMLPNSDLCKGCTAVAEKSNNPVLLLEAPGGHATFNEVATQFKAAWKSGTPCPNVLEVYKIVEPARATADFLSYGDRVGAFGQSDNMSRRWHGITRQCSGFDTGNLDICPSELCALCHTIWASFDISTVSSGIYTSSTSNQANVHTNRTEKKKTVLLVDVVVGRTIELTPDQNPHGAGPEYDAVNLVGSNSIGRRIEYDELATYNKDAIKPLYVVVYS</sequence>
<accession>A0A0C3AEV2</accession>
<proteinExistence type="predicted"/>
<protein>
    <recommendedName>
        <fullName evidence="4">PARP catalytic domain-containing protein</fullName>
    </recommendedName>
</protein>
<reference evidence="3" key="2">
    <citation type="submission" date="2015-01" db="EMBL/GenBank/DDBJ databases">
        <title>Evolutionary Origins and Diversification of the Mycorrhizal Mutualists.</title>
        <authorList>
            <consortium name="DOE Joint Genome Institute"/>
            <consortium name="Mycorrhizal Genomics Consortium"/>
            <person name="Kohler A."/>
            <person name="Kuo A."/>
            <person name="Nagy L.G."/>
            <person name="Floudas D."/>
            <person name="Copeland A."/>
            <person name="Barry K.W."/>
            <person name="Cichocki N."/>
            <person name="Veneault-Fourrey C."/>
            <person name="LaButti K."/>
            <person name="Lindquist E.A."/>
            <person name="Lipzen A."/>
            <person name="Lundell T."/>
            <person name="Morin E."/>
            <person name="Murat C."/>
            <person name="Riley R."/>
            <person name="Ohm R."/>
            <person name="Sun H."/>
            <person name="Tunlid A."/>
            <person name="Henrissat B."/>
            <person name="Grigoriev I.V."/>
            <person name="Hibbett D.S."/>
            <person name="Martin F."/>
        </authorList>
    </citation>
    <scope>NUCLEOTIDE SEQUENCE [LARGE SCALE GENOMIC DNA]</scope>
    <source>
        <strain evidence="3">F 1598</strain>
    </source>
</reference>
<evidence type="ECO:0000313" key="3">
    <source>
        <dbReference type="Proteomes" id="UP000054166"/>
    </source>
</evidence>
<reference evidence="2 3" key="1">
    <citation type="submission" date="2014-04" db="EMBL/GenBank/DDBJ databases">
        <authorList>
            <consortium name="DOE Joint Genome Institute"/>
            <person name="Kuo A."/>
            <person name="Tarkka M."/>
            <person name="Buscot F."/>
            <person name="Kohler A."/>
            <person name="Nagy L.G."/>
            <person name="Floudas D."/>
            <person name="Copeland A."/>
            <person name="Barry K.W."/>
            <person name="Cichocki N."/>
            <person name="Veneault-Fourrey C."/>
            <person name="LaButti K."/>
            <person name="Lindquist E.A."/>
            <person name="Lipzen A."/>
            <person name="Lundell T."/>
            <person name="Morin E."/>
            <person name="Murat C."/>
            <person name="Sun H."/>
            <person name="Tunlid A."/>
            <person name="Henrissat B."/>
            <person name="Grigoriev I.V."/>
            <person name="Hibbett D.S."/>
            <person name="Martin F."/>
            <person name="Nordberg H.P."/>
            <person name="Cantor M.N."/>
            <person name="Hua S.X."/>
        </authorList>
    </citation>
    <scope>NUCLEOTIDE SEQUENCE [LARGE SCALE GENOMIC DNA]</scope>
    <source>
        <strain evidence="2 3">F 1598</strain>
    </source>
</reference>
<dbReference type="HOGENOM" id="CLU_039434_0_1_1"/>
<feature type="region of interest" description="Disordered" evidence="1">
    <location>
        <begin position="1"/>
        <end position="50"/>
    </location>
</feature>
<evidence type="ECO:0008006" key="4">
    <source>
        <dbReference type="Google" id="ProtNLM"/>
    </source>
</evidence>
<dbReference type="OrthoDB" id="9514740at2759"/>
<keyword evidence="3" id="KW-1185">Reference proteome</keyword>
<evidence type="ECO:0000313" key="2">
    <source>
        <dbReference type="EMBL" id="KIM72328.1"/>
    </source>
</evidence>
<dbReference type="STRING" id="765440.A0A0C3AEV2"/>
<gene>
    <name evidence="2" type="ORF">PILCRDRAFT_829825</name>
</gene>
<dbReference type="EMBL" id="KN833140">
    <property type="protein sequence ID" value="KIM72328.1"/>
    <property type="molecule type" value="Genomic_DNA"/>
</dbReference>
<feature type="compositionally biased region" description="Basic and acidic residues" evidence="1">
    <location>
        <begin position="156"/>
        <end position="174"/>
    </location>
</feature>
<name>A0A0C3AEV2_PILCF</name>
<dbReference type="AlphaFoldDB" id="A0A0C3AEV2"/>
<feature type="compositionally biased region" description="Polar residues" evidence="1">
    <location>
        <begin position="177"/>
        <end position="188"/>
    </location>
</feature>
<dbReference type="SUPFAM" id="SSF56399">
    <property type="entry name" value="ADP-ribosylation"/>
    <property type="match status" value="1"/>
</dbReference>
<dbReference type="InParanoid" id="A0A0C3AEV2"/>
<feature type="region of interest" description="Disordered" evidence="1">
    <location>
        <begin position="156"/>
        <end position="188"/>
    </location>
</feature>
<dbReference type="Gene3D" id="3.90.228.10">
    <property type="match status" value="1"/>
</dbReference>